<reference evidence="13 14" key="1">
    <citation type="journal article" date="2015" name="Geomicrobiol. J.">
        <title>Caldisalinibacter kiritimatiensis gen. nov., sp. nov., a moderately thermohalophilic thiosulfate-reducing bacterium from a hypersaline microbial mat.</title>
        <authorList>
            <person name="Ben Hania W."/>
            <person name="Joseph M."/>
            <person name="Fiebig A."/>
            <person name="Bunk B."/>
            <person name="Klenk H.-P."/>
            <person name="Fardeau M.-L."/>
            <person name="Spring S."/>
        </authorList>
    </citation>
    <scope>NUCLEOTIDE SEQUENCE [LARGE SCALE GENOMIC DNA]</scope>
    <source>
        <strain evidence="13 14">L21-TH-D2</strain>
    </source>
</reference>
<dbReference type="Pfam" id="PF00483">
    <property type="entry name" value="NTP_transferase"/>
    <property type="match status" value="1"/>
</dbReference>
<evidence type="ECO:0000313" key="14">
    <source>
        <dbReference type="Proteomes" id="UP000013378"/>
    </source>
</evidence>
<evidence type="ECO:0000256" key="1">
    <source>
        <dbReference type="ARBA" id="ARBA00001946"/>
    </source>
</evidence>
<dbReference type="Gene3D" id="3.90.550.10">
    <property type="entry name" value="Spore Coat Polysaccharide Biosynthesis Protein SpsA, Chain A"/>
    <property type="match status" value="1"/>
</dbReference>
<keyword evidence="5 13" id="KW-0808">Transferase</keyword>
<evidence type="ECO:0000256" key="11">
    <source>
        <dbReference type="ARBA" id="ARBA00049336"/>
    </source>
</evidence>
<comment type="catalytic activity">
    <reaction evidence="11">
        <text>dTTP + alpha-D-glucose 1-phosphate + H(+) = dTDP-alpha-D-glucose + diphosphate</text>
        <dbReference type="Rhea" id="RHEA:15225"/>
        <dbReference type="ChEBI" id="CHEBI:15378"/>
        <dbReference type="ChEBI" id="CHEBI:33019"/>
        <dbReference type="ChEBI" id="CHEBI:37568"/>
        <dbReference type="ChEBI" id="CHEBI:57477"/>
        <dbReference type="ChEBI" id="CHEBI:58601"/>
        <dbReference type="EC" id="2.7.7.24"/>
    </reaction>
</comment>
<comment type="caution">
    <text evidence="13">The sequence shown here is derived from an EMBL/GenBank/DDBJ whole genome shotgun (WGS) entry which is preliminary data.</text>
</comment>
<dbReference type="AlphaFoldDB" id="R1AUH6"/>
<evidence type="ECO:0000256" key="7">
    <source>
        <dbReference type="ARBA" id="ARBA00022723"/>
    </source>
</evidence>
<protein>
    <recommendedName>
        <fullName evidence="4">Glucose-1-phosphate thymidylyltransferase</fullName>
        <ecNumber evidence="3">2.7.7.24</ecNumber>
    </recommendedName>
    <alternativeName>
        <fullName evidence="10">dTDP-glucose pyrophosphorylase</fullName>
    </alternativeName>
    <alternativeName>
        <fullName evidence="9">dTDP-glucose synthase</fullName>
    </alternativeName>
</protein>
<comment type="cofactor">
    <cofactor evidence="1">
        <name>Mg(2+)</name>
        <dbReference type="ChEBI" id="CHEBI:18420"/>
    </cofactor>
</comment>
<evidence type="ECO:0000256" key="6">
    <source>
        <dbReference type="ARBA" id="ARBA00022695"/>
    </source>
</evidence>
<organism evidence="13 14">
    <name type="scientific">Caldisalinibacter kiritimatiensis</name>
    <dbReference type="NCBI Taxonomy" id="1304284"/>
    <lineage>
        <taxon>Bacteria</taxon>
        <taxon>Bacillati</taxon>
        <taxon>Bacillota</taxon>
        <taxon>Tissierellia</taxon>
        <taxon>Tissierellales</taxon>
        <taxon>Thermohalobacteraceae</taxon>
        <taxon>Caldisalinibacter</taxon>
    </lineage>
</organism>
<dbReference type="PANTHER" id="PTHR43532">
    <property type="entry name" value="GLUCOSE-1-PHOSPHATE THYMIDYLYLTRANSFERASE"/>
    <property type="match status" value="1"/>
</dbReference>
<keyword evidence="14" id="KW-1185">Reference proteome</keyword>
<keyword evidence="7" id="KW-0479">Metal-binding</keyword>
<evidence type="ECO:0000313" key="13">
    <source>
        <dbReference type="EMBL" id="EOD00818.1"/>
    </source>
</evidence>
<dbReference type="EC" id="2.7.7.24" evidence="3"/>
<evidence type="ECO:0000256" key="8">
    <source>
        <dbReference type="ARBA" id="ARBA00022842"/>
    </source>
</evidence>
<dbReference type="OrthoDB" id="9803871at2"/>
<evidence type="ECO:0000259" key="12">
    <source>
        <dbReference type="Pfam" id="PF00483"/>
    </source>
</evidence>
<dbReference type="Proteomes" id="UP000013378">
    <property type="component" value="Unassembled WGS sequence"/>
</dbReference>
<evidence type="ECO:0000256" key="5">
    <source>
        <dbReference type="ARBA" id="ARBA00022679"/>
    </source>
</evidence>
<keyword evidence="6 13" id="KW-0548">Nucleotidyltransferase</keyword>
<evidence type="ECO:0000256" key="2">
    <source>
        <dbReference type="ARBA" id="ARBA00010480"/>
    </source>
</evidence>
<gene>
    <name evidence="13" type="ORF">L21TH_1131</name>
</gene>
<evidence type="ECO:0000256" key="4">
    <source>
        <dbReference type="ARBA" id="ARBA00017654"/>
    </source>
</evidence>
<dbReference type="GO" id="GO:0046872">
    <property type="term" value="F:metal ion binding"/>
    <property type="evidence" value="ECO:0007669"/>
    <property type="project" value="UniProtKB-KW"/>
</dbReference>
<dbReference type="PATRIC" id="fig|1304284.3.peg.1108"/>
<dbReference type="eggNOG" id="COG1209">
    <property type="taxonomic scope" value="Bacteria"/>
</dbReference>
<evidence type="ECO:0000256" key="3">
    <source>
        <dbReference type="ARBA" id="ARBA00012461"/>
    </source>
</evidence>
<dbReference type="RefSeq" id="WP_006311321.1">
    <property type="nucleotide sequence ID" value="NZ_ARZA01000113.1"/>
</dbReference>
<evidence type="ECO:0000256" key="9">
    <source>
        <dbReference type="ARBA" id="ARBA00032492"/>
    </source>
</evidence>
<dbReference type="InterPro" id="IPR005835">
    <property type="entry name" value="NTP_transferase_dom"/>
</dbReference>
<dbReference type="STRING" id="1304284.L21TH_1131"/>
<sequence>MKGIILAGGKGTRLFPLTKSINKHLLPVGKEPMIYNPIKQLVSADIKDILIITSRENMGNMVNLLGSGREFGCDFTFKVQEEPRGIADALLLGEKFASGDLITVILGDNITTKSIKPYVSKFKKQKNGAKVLLKEVLDPYHFGIATLDKKKIINIQEKPTIPQSNYAVTGIYMYDSEVFDIIKDIPLSPKGELEITTVNNVYIDKGKLTYDFLDGDWIDAGTIKSYKQANEMLYKINNRINNGDYDENTI</sequence>
<dbReference type="PANTHER" id="PTHR43532:SF1">
    <property type="entry name" value="GLUCOSE-1-PHOSPHATE THYMIDYLYLTRANSFERASE 1"/>
    <property type="match status" value="1"/>
</dbReference>
<dbReference type="InterPro" id="IPR029044">
    <property type="entry name" value="Nucleotide-diphossugar_trans"/>
</dbReference>
<dbReference type="SUPFAM" id="SSF53448">
    <property type="entry name" value="Nucleotide-diphospho-sugar transferases"/>
    <property type="match status" value="1"/>
</dbReference>
<dbReference type="GO" id="GO:0008879">
    <property type="term" value="F:glucose-1-phosphate thymidylyltransferase activity"/>
    <property type="evidence" value="ECO:0007669"/>
    <property type="project" value="UniProtKB-EC"/>
</dbReference>
<feature type="domain" description="Nucleotidyl transferase" evidence="12">
    <location>
        <begin position="2"/>
        <end position="232"/>
    </location>
</feature>
<comment type="similarity">
    <text evidence="2">Belongs to the glucose-1-phosphate thymidylyltransferase family.</text>
</comment>
<proteinExistence type="inferred from homology"/>
<dbReference type="InterPro" id="IPR005907">
    <property type="entry name" value="G1P_thy_trans_s"/>
</dbReference>
<keyword evidence="8" id="KW-0460">Magnesium</keyword>
<dbReference type="EMBL" id="ARZA01000113">
    <property type="protein sequence ID" value="EOD00818.1"/>
    <property type="molecule type" value="Genomic_DNA"/>
</dbReference>
<accession>R1AUH6</accession>
<evidence type="ECO:0000256" key="10">
    <source>
        <dbReference type="ARBA" id="ARBA00032598"/>
    </source>
</evidence>
<name>R1AUH6_9FIRM</name>